<dbReference type="Proteomes" id="UP001501455">
    <property type="component" value="Unassembled WGS sequence"/>
</dbReference>
<reference evidence="10" key="1">
    <citation type="journal article" date="2019" name="Int. J. Syst. Evol. Microbiol.">
        <title>The Global Catalogue of Microorganisms (GCM) 10K type strain sequencing project: providing services to taxonomists for standard genome sequencing and annotation.</title>
        <authorList>
            <consortium name="The Broad Institute Genomics Platform"/>
            <consortium name="The Broad Institute Genome Sequencing Center for Infectious Disease"/>
            <person name="Wu L."/>
            <person name="Ma J."/>
        </authorList>
    </citation>
    <scope>NUCLEOTIDE SEQUENCE [LARGE SCALE GENOMIC DNA]</scope>
    <source>
        <strain evidence="10">JCM 4816</strain>
    </source>
</reference>
<dbReference type="PANTHER" id="PTHR43884">
    <property type="entry name" value="ACYL-COA DEHYDROGENASE"/>
    <property type="match status" value="1"/>
</dbReference>
<feature type="domain" description="Acyl-CoA dehydrogenase/oxidase C-terminal" evidence="6">
    <location>
        <begin position="241"/>
        <end position="379"/>
    </location>
</feature>
<dbReference type="Gene3D" id="1.20.140.10">
    <property type="entry name" value="Butyryl-CoA Dehydrogenase, subunit A, domain 3"/>
    <property type="match status" value="1"/>
</dbReference>
<organism evidence="9 10">
    <name type="scientific">Streptomyces prasinosporus</name>
    <dbReference type="NCBI Taxonomy" id="68256"/>
    <lineage>
        <taxon>Bacteria</taxon>
        <taxon>Bacillati</taxon>
        <taxon>Actinomycetota</taxon>
        <taxon>Actinomycetes</taxon>
        <taxon>Kitasatosporales</taxon>
        <taxon>Streptomycetaceae</taxon>
        <taxon>Streptomyces</taxon>
        <taxon>Streptomyces albogriseolus group</taxon>
    </lineage>
</organism>
<evidence type="ECO:0000313" key="9">
    <source>
        <dbReference type="EMBL" id="GAA3499996.1"/>
    </source>
</evidence>
<comment type="similarity">
    <text evidence="2 5">Belongs to the acyl-CoA dehydrogenase family.</text>
</comment>
<dbReference type="InterPro" id="IPR006091">
    <property type="entry name" value="Acyl-CoA_Oxase/DH_mid-dom"/>
</dbReference>
<evidence type="ECO:0000256" key="3">
    <source>
        <dbReference type="ARBA" id="ARBA00022630"/>
    </source>
</evidence>
<dbReference type="EMBL" id="BAAAXF010000051">
    <property type="protein sequence ID" value="GAA3499996.1"/>
    <property type="molecule type" value="Genomic_DNA"/>
</dbReference>
<evidence type="ECO:0000256" key="5">
    <source>
        <dbReference type="RuleBase" id="RU362125"/>
    </source>
</evidence>
<evidence type="ECO:0000256" key="1">
    <source>
        <dbReference type="ARBA" id="ARBA00001974"/>
    </source>
</evidence>
<dbReference type="SUPFAM" id="SSF47203">
    <property type="entry name" value="Acyl-CoA dehydrogenase C-terminal domain-like"/>
    <property type="match status" value="1"/>
</dbReference>
<dbReference type="InterPro" id="IPR013786">
    <property type="entry name" value="AcylCoA_DH/ox_N"/>
</dbReference>
<dbReference type="CDD" id="cd00567">
    <property type="entry name" value="ACAD"/>
    <property type="match status" value="1"/>
</dbReference>
<keyword evidence="3 5" id="KW-0285">Flavoprotein</keyword>
<sequence length="382" mass="38199">MPGAVRGGVRPQLPEALRVRLSAPAASIASAASAASAGTGGPDPAALAALRGSGLLGTAVAARYGGAGGDAAAVNRVVEEIAAVDASLAIIAFQHFAVCARIAEWGTGDQQRRWLPRLADGTWLAASAWSESGAGAAKRNLATTGERLPDGRWRLDGAKTFTTGAGVADVYLVLVRTGPPVVAGEGYGADGQTFFVIGAGTAGLAADLGPDLAGMRGSATGLLALDGCVVPDGDRLGPDGGAATVIAGVRESGASLGAVSVGIARAALELAVRHARERGLLALPTVRHRLVDLGTRLEAARAVVAAAGARDSADPGLTTLHSKLHASTAAEEICLDVARMLGSAGYREGARIGELLADARGIAFMGPTNDLCRDLVAASWTG</sequence>
<accession>A0ABP6U0D1</accession>
<keyword evidence="4 5" id="KW-0274">FAD</keyword>
<keyword evidence="10" id="KW-1185">Reference proteome</keyword>
<dbReference type="InterPro" id="IPR036250">
    <property type="entry name" value="AcylCo_DH-like_C"/>
</dbReference>
<dbReference type="RefSeq" id="WP_345580758.1">
    <property type="nucleotide sequence ID" value="NZ_BAAAXF010000051.1"/>
</dbReference>
<feature type="domain" description="Acyl-CoA dehydrogenase/oxidase N-terminal" evidence="8">
    <location>
        <begin position="44"/>
        <end position="121"/>
    </location>
</feature>
<protein>
    <submittedName>
        <fullName evidence="9">Acyl-CoA dehydrogenase family protein</fullName>
    </submittedName>
</protein>
<evidence type="ECO:0000259" key="6">
    <source>
        <dbReference type="Pfam" id="PF00441"/>
    </source>
</evidence>
<dbReference type="PANTHER" id="PTHR43884:SF12">
    <property type="entry name" value="ISOVALERYL-COA DEHYDROGENASE, MITOCHONDRIAL-RELATED"/>
    <property type="match status" value="1"/>
</dbReference>
<keyword evidence="5" id="KW-0560">Oxidoreductase</keyword>
<evidence type="ECO:0000256" key="2">
    <source>
        <dbReference type="ARBA" id="ARBA00009347"/>
    </source>
</evidence>
<feature type="domain" description="Acyl-CoA oxidase/dehydrogenase middle" evidence="7">
    <location>
        <begin position="127"/>
        <end position="227"/>
    </location>
</feature>
<dbReference type="InterPro" id="IPR037069">
    <property type="entry name" value="AcylCoA_DH/ox_N_sf"/>
</dbReference>
<dbReference type="InterPro" id="IPR046373">
    <property type="entry name" value="Acyl-CoA_Oxase/DH_mid-dom_sf"/>
</dbReference>
<comment type="caution">
    <text evidence="9">The sequence shown here is derived from an EMBL/GenBank/DDBJ whole genome shotgun (WGS) entry which is preliminary data.</text>
</comment>
<dbReference type="Pfam" id="PF00441">
    <property type="entry name" value="Acyl-CoA_dh_1"/>
    <property type="match status" value="1"/>
</dbReference>
<name>A0ABP6U0D1_9ACTN</name>
<evidence type="ECO:0000259" key="7">
    <source>
        <dbReference type="Pfam" id="PF02770"/>
    </source>
</evidence>
<gene>
    <name evidence="9" type="ORF">GCM10019016_071010</name>
</gene>
<evidence type="ECO:0000313" key="10">
    <source>
        <dbReference type="Proteomes" id="UP001501455"/>
    </source>
</evidence>
<dbReference type="Pfam" id="PF02770">
    <property type="entry name" value="Acyl-CoA_dh_M"/>
    <property type="match status" value="1"/>
</dbReference>
<dbReference type="Pfam" id="PF02771">
    <property type="entry name" value="Acyl-CoA_dh_N"/>
    <property type="match status" value="1"/>
</dbReference>
<evidence type="ECO:0000259" key="8">
    <source>
        <dbReference type="Pfam" id="PF02771"/>
    </source>
</evidence>
<dbReference type="Gene3D" id="2.40.110.10">
    <property type="entry name" value="Butyryl-CoA Dehydrogenase, subunit A, domain 2"/>
    <property type="match status" value="1"/>
</dbReference>
<dbReference type="Gene3D" id="1.10.540.10">
    <property type="entry name" value="Acyl-CoA dehydrogenase/oxidase, N-terminal domain"/>
    <property type="match status" value="1"/>
</dbReference>
<dbReference type="SUPFAM" id="SSF56645">
    <property type="entry name" value="Acyl-CoA dehydrogenase NM domain-like"/>
    <property type="match status" value="1"/>
</dbReference>
<comment type="cofactor">
    <cofactor evidence="1 5">
        <name>FAD</name>
        <dbReference type="ChEBI" id="CHEBI:57692"/>
    </cofactor>
</comment>
<evidence type="ECO:0000256" key="4">
    <source>
        <dbReference type="ARBA" id="ARBA00022827"/>
    </source>
</evidence>
<dbReference type="InterPro" id="IPR009075">
    <property type="entry name" value="AcylCo_DH/oxidase_C"/>
</dbReference>
<dbReference type="InterPro" id="IPR009100">
    <property type="entry name" value="AcylCoA_DH/oxidase_NM_dom_sf"/>
</dbReference>
<proteinExistence type="inferred from homology"/>